<evidence type="ECO:0000256" key="5">
    <source>
        <dbReference type="ARBA" id="ARBA00022989"/>
    </source>
</evidence>
<evidence type="ECO:0000256" key="2">
    <source>
        <dbReference type="ARBA" id="ARBA00022448"/>
    </source>
</evidence>
<dbReference type="Pfam" id="PF19300">
    <property type="entry name" value="BPD_transp_1_N"/>
    <property type="match status" value="1"/>
</dbReference>
<dbReference type="InterPro" id="IPR000515">
    <property type="entry name" value="MetI-like"/>
</dbReference>
<comment type="subcellular location">
    <subcellularLocation>
        <location evidence="1 7">Cell membrane</location>
        <topology evidence="1 7">Multi-pass membrane protein</topology>
    </subcellularLocation>
</comment>
<feature type="transmembrane region" description="Helical" evidence="7">
    <location>
        <begin position="320"/>
        <end position="341"/>
    </location>
</feature>
<feature type="transmembrane region" description="Helical" evidence="7">
    <location>
        <begin position="24"/>
        <end position="45"/>
    </location>
</feature>
<keyword evidence="3" id="KW-1003">Cell membrane</keyword>
<comment type="caution">
    <text evidence="9">The sequence shown here is derived from an EMBL/GenBank/DDBJ whole genome shotgun (WGS) entry which is preliminary data.</text>
</comment>
<accession>A0A7V8FS03</accession>
<dbReference type="PANTHER" id="PTHR43163">
    <property type="entry name" value="DIPEPTIDE TRANSPORT SYSTEM PERMEASE PROTEIN DPPB-RELATED"/>
    <property type="match status" value="1"/>
</dbReference>
<evidence type="ECO:0000256" key="6">
    <source>
        <dbReference type="ARBA" id="ARBA00023136"/>
    </source>
</evidence>
<dbReference type="SUPFAM" id="SSF161098">
    <property type="entry name" value="MetI-like"/>
    <property type="match status" value="1"/>
</dbReference>
<feature type="transmembrane region" description="Helical" evidence="7">
    <location>
        <begin position="276"/>
        <end position="300"/>
    </location>
</feature>
<feature type="domain" description="ABC transmembrane type-1" evidence="8">
    <location>
        <begin position="110"/>
        <end position="341"/>
    </location>
</feature>
<dbReference type="Gene3D" id="1.10.3720.10">
    <property type="entry name" value="MetI-like"/>
    <property type="match status" value="1"/>
</dbReference>
<gene>
    <name evidence="9" type="primary">dppB_2</name>
    <name evidence="9" type="ORF">GAK30_00371</name>
</gene>
<dbReference type="Pfam" id="PF00528">
    <property type="entry name" value="BPD_transp_1"/>
    <property type="match status" value="1"/>
</dbReference>
<name>A0A7V8FS03_9BURK</name>
<evidence type="ECO:0000313" key="9">
    <source>
        <dbReference type="EMBL" id="KAF1023708.1"/>
    </source>
</evidence>
<evidence type="ECO:0000256" key="7">
    <source>
        <dbReference type="RuleBase" id="RU363032"/>
    </source>
</evidence>
<protein>
    <submittedName>
        <fullName evidence="9">Dipeptide transport system permease protein DppB</fullName>
    </submittedName>
</protein>
<dbReference type="EMBL" id="WNDQ01000003">
    <property type="protein sequence ID" value="KAF1023708.1"/>
    <property type="molecule type" value="Genomic_DNA"/>
</dbReference>
<feature type="transmembrane region" description="Helical" evidence="7">
    <location>
        <begin position="208"/>
        <end position="233"/>
    </location>
</feature>
<proteinExistence type="inferred from homology"/>
<dbReference type="PANTHER" id="PTHR43163:SF8">
    <property type="entry name" value="D,D-DIPEPTIDE TRANSPORT SYSTEM PERMEASE PROTEIN DDPB-RELATED"/>
    <property type="match status" value="1"/>
</dbReference>
<keyword evidence="4 7" id="KW-0812">Transmembrane</keyword>
<reference evidence="10" key="1">
    <citation type="journal article" date="2020" name="MBio">
        <title>Horizontal gene transfer to a defensive symbiont with a reduced genome amongst a multipartite beetle microbiome.</title>
        <authorList>
            <person name="Waterworth S.C."/>
            <person name="Florez L.V."/>
            <person name="Rees E.R."/>
            <person name="Hertweck C."/>
            <person name="Kaltenpoth M."/>
            <person name="Kwan J.C."/>
        </authorList>
    </citation>
    <scope>NUCLEOTIDE SEQUENCE [LARGE SCALE GENOMIC DNA]</scope>
</reference>
<dbReference type="InterPro" id="IPR045621">
    <property type="entry name" value="BPD_transp_1_N"/>
</dbReference>
<feature type="transmembrane region" description="Helical" evidence="7">
    <location>
        <begin position="116"/>
        <end position="137"/>
    </location>
</feature>
<dbReference type="Proteomes" id="UP000461670">
    <property type="component" value="Unassembled WGS sequence"/>
</dbReference>
<comment type="similarity">
    <text evidence="7">Belongs to the binding-protein-dependent transport system permease family.</text>
</comment>
<keyword evidence="2 7" id="KW-0813">Transport</keyword>
<evidence type="ECO:0000256" key="4">
    <source>
        <dbReference type="ARBA" id="ARBA00022692"/>
    </source>
</evidence>
<dbReference type="InterPro" id="IPR035906">
    <property type="entry name" value="MetI-like_sf"/>
</dbReference>
<evidence type="ECO:0000313" key="10">
    <source>
        <dbReference type="Proteomes" id="UP000461670"/>
    </source>
</evidence>
<organism evidence="9 10">
    <name type="scientific">Paracidovorax wautersii</name>
    <dbReference type="NCBI Taxonomy" id="1177982"/>
    <lineage>
        <taxon>Bacteria</taxon>
        <taxon>Pseudomonadati</taxon>
        <taxon>Pseudomonadota</taxon>
        <taxon>Betaproteobacteria</taxon>
        <taxon>Burkholderiales</taxon>
        <taxon>Comamonadaceae</taxon>
        <taxon>Paracidovorax</taxon>
    </lineage>
</organism>
<evidence type="ECO:0000259" key="8">
    <source>
        <dbReference type="PROSITE" id="PS50928"/>
    </source>
</evidence>
<dbReference type="PROSITE" id="PS50928">
    <property type="entry name" value="ABC_TM1"/>
    <property type="match status" value="1"/>
</dbReference>
<keyword evidence="6 7" id="KW-0472">Membrane</keyword>
<keyword evidence="5 7" id="KW-1133">Transmembrane helix</keyword>
<sequence length="349" mass="37689">MSTPTLAARPWPSAAPLAATARKLISIALTLLGLLALTFVIGRVMPLDPVLSIVGPDADPSTYDQVRLQLGLDQPLLTQFGYYLRDLLHGDLGRAILTGNPVVDDIARVFPATLELASAAIVLGTALGVPLGVFAATHRGKWQDQLVRVLSLAGYSVPIFWFGMMGLLVFYAWLDWVGGVGRVALAFDGLVPRRTGLLLLDSALAGDWAAFGSALHHLVLPASILGLHSMAYISRMTRSFMLAQLSQEYVLTARVKGLSEREVVWRHAFRNILVQLLTIVALAYGGLLEGAVLIETVFAWPGFGQYLTSSLLLGDMNAVMGSVLVIGLIFIGLNLLSDALYRVFDPRTR</sequence>
<dbReference type="GO" id="GO:0005886">
    <property type="term" value="C:plasma membrane"/>
    <property type="evidence" value="ECO:0007669"/>
    <property type="project" value="UniProtKB-SubCell"/>
</dbReference>
<dbReference type="AlphaFoldDB" id="A0A7V8FS03"/>
<evidence type="ECO:0000256" key="1">
    <source>
        <dbReference type="ARBA" id="ARBA00004651"/>
    </source>
</evidence>
<dbReference type="CDD" id="cd06261">
    <property type="entry name" value="TM_PBP2"/>
    <property type="match status" value="1"/>
</dbReference>
<dbReference type="GO" id="GO:0071916">
    <property type="term" value="F:dipeptide transmembrane transporter activity"/>
    <property type="evidence" value="ECO:0007669"/>
    <property type="project" value="TreeGrafter"/>
</dbReference>
<feature type="transmembrane region" description="Helical" evidence="7">
    <location>
        <begin position="149"/>
        <end position="174"/>
    </location>
</feature>
<evidence type="ECO:0000256" key="3">
    <source>
        <dbReference type="ARBA" id="ARBA00022475"/>
    </source>
</evidence>